<keyword evidence="1" id="KW-1133">Transmembrane helix</keyword>
<dbReference type="FunCoup" id="A0A671X080">
    <property type="interactions" value="384"/>
</dbReference>
<evidence type="ECO:0000313" key="3">
    <source>
        <dbReference type="Proteomes" id="UP000472265"/>
    </source>
</evidence>
<name>A0A671X080_SPAAU</name>
<evidence type="ECO:0000256" key="1">
    <source>
        <dbReference type="SAM" id="Phobius"/>
    </source>
</evidence>
<dbReference type="GeneTree" id="ENSGT00510000048725"/>
<dbReference type="InParanoid" id="A0A671X080"/>
<keyword evidence="3" id="KW-1185">Reference proteome</keyword>
<keyword evidence="1" id="KW-0812">Transmembrane</keyword>
<dbReference type="Proteomes" id="UP000472265">
    <property type="component" value="Chromosome 17"/>
</dbReference>
<dbReference type="PANTHER" id="PTHR22776:SF89">
    <property type="entry name" value="CKLF-LIKE MARVEL TRANSMEMBRANE DOMAIN-CONTAINING PROTEIN 7"/>
    <property type="match status" value="1"/>
</dbReference>
<dbReference type="AlphaFoldDB" id="A0A671X080"/>
<dbReference type="GO" id="GO:0016020">
    <property type="term" value="C:membrane"/>
    <property type="evidence" value="ECO:0007669"/>
    <property type="project" value="TreeGrafter"/>
</dbReference>
<feature type="transmembrane region" description="Helical" evidence="1">
    <location>
        <begin position="60"/>
        <end position="80"/>
    </location>
</feature>
<dbReference type="PANTHER" id="PTHR22776">
    <property type="entry name" value="MARVEL-CONTAINING POTENTIAL LIPID RAFT-ASSOCIATED PROTEIN"/>
    <property type="match status" value="1"/>
</dbReference>
<proteinExistence type="predicted"/>
<accession>A0A671X080</accession>
<reference evidence="2" key="1">
    <citation type="submission" date="2021-04" db="EMBL/GenBank/DDBJ databases">
        <authorList>
            <consortium name="Wellcome Sanger Institute Data Sharing"/>
        </authorList>
    </citation>
    <scope>NUCLEOTIDE SEQUENCE [LARGE SCALE GENOMIC DNA]</scope>
</reference>
<keyword evidence="1" id="KW-0472">Membrane</keyword>
<dbReference type="Ensembl" id="ENSSAUT00010046833.1">
    <property type="protein sequence ID" value="ENSSAUP00010044529.1"/>
    <property type="gene ID" value="ENSSAUG00010018613.1"/>
</dbReference>
<reference evidence="2" key="3">
    <citation type="submission" date="2025-09" db="UniProtKB">
        <authorList>
            <consortium name="Ensembl"/>
        </authorList>
    </citation>
    <scope>IDENTIFICATION</scope>
</reference>
<sequence>MSHTVITTTTTTTRTSGDSVLNMGYTRTIPGMLKMGQMVALLVAFLCVHCARGWPSWAAFQYFEVVVLWFLIALTIFFLMHLFRLQGKMPCINWPLTVRNNKHFHISVIQTCRLSTCSSLYGVASAFLLSCRTDLTVRSAELHNRNIRDVSPPTYTCRVRLERKEASAASCQERAVKMHFLLLLLHLF</sequence>
<protein>
    <submittedName>
        <fullName evidence="2">CKLF-like MARVEL transmembrane domain containing 7</fullName>
    </submittedName>
</protein>
<feature type="transmembrane region" description="Helical" evidence="1">
    <location>
        <begin position="35"/>
        <end position="54"/>
    </location>
</feature>
<organism evidence="2 3">
    <name type="scientific">Sparus aurata</name>
    <name type="common">Gilthead sea bream</name>
    <dbReference type="NCBI Taxonomy" id="8175"/>
    <lineage>
        <taxon>Eukaryota</taxon>
        <taxon>Metazoa</taxon>
        <taxon>Chordata</taxon>
        <taxon>Craniata</taxon>
        <taxon>Vertebrata</taxon>
        <taxon>Euteleostomi</taxon>
        <taxon>Actinopterygii</taxon>
        <taxon>Neopterygii</taxon>
        <taxon>Teleostei</taxon>
        <taxon>Neoteleostei</taxon>
        <taxon>Acanthomorphata</taxon>
        <taxon>Eupercaria</taxon>
        <taxon>Spariformes</taxon>
        <taxon>Sparidae</taxon>
        <taxon>Sparus</taxon>
    </lineage>
</organism>
<reference evidence="2" key="2">
    <citation type="submission" date="2025-08" db="UniProtKB">
        <authorList>
            <consortium name="Ensembl"/>
        </authorList>
    </citation>
    <scope>IDENTIFICATION</scope>
</reference>
<dbReference type="InterPro" id="IPR050578">
    <property type="entry name" value="MARVEL-CKLF_proteins"/>
</dbReference>
<evidence type="ECO:0000313" key="2">
    <source>
        <dbReference type="Ensembl" id="ENSSAUP00010044529.1"/>
    </source>
</evidence>
<gene>
    <name evidence="2" type="primary">cmtm7</name>
</gene>